<dbReference type="AlphaFoldDB" id="A0A931I907"/>
<accession>A0A931I907</accession>
<evidence type="ECO:0000313" key="3">
    <source>
        <dbReference type="Proteomes" id="UP000655751"/>
    </source>
</evidence>
<evidence type="ECO:0008006" key="4">
    <source>
        <dbReference type="Google" id="ProtNLM"/>
    </source>
</evidence>
<name>A0A931I907_9NOCA</name>
<feature type="transmembrane region" description="Helical" evidence="1">
    <location>
        <begin position="9"/>
        <end position="32"/>
    </location>
</feature>
<reference evidence="2" key="1">
    <citation type="submission" date="2020-11" db="EMBL/GenBank/DDBJ databases">
        <title>Nocardia NEAU-351.nov., a novel actinomycete isolated from the cow dung.</title>
        <authorList>
            <person name="Zhang X."/>
        </authorList>
    </citation>
    <scope>NUCLEOTIDE SEQUENCE</scope>
    <source>
        <strain evidence="2">NEAU-351</strain>
    </source>
</reference>
<dbReference type="RefSeq" id="WP_196149400.1">
    <property type="nucleotide sequence ID" value="NZ_JADMLG010000004.1"/>
</dbReference>
<dbReference type="EMBL" id="JADMLG010000004">
    <property type="protein sequence ID" value="MBH0777074.1"/>
    <property type="molecule type" value="Genomic_DNA"/>
</dbReference>
<organism evidence="2 3">
    <name type="scientific">Nocardia bovistercoris</name>
    <dbReference type="NCBI Taxonomy" id="2785916"/>
    <lineage>
        <taxon>Bacteria</taxon>
        <taxon>Bacillati</taxon>
        <taxon>Actinomycetota</taxon>
        <taxon>Actinomycetes</taxon>
        <taxon>Mycobacteriales</taxon>
        <taxon>Nocardiaceae</taxon>
        <taxon>Nocardia</taxon>
    </lineage>
</organism>
<dbReference type="Proteomes" id="UP000655751">
    <property type="component" value="Unassembled WGS sequence"/>
</dbReference>
<proteinExistence type="predicted"/>
<protein>
    <recommendedName>
        <fullName evidence="4">DUF1049 domain-containing protein</fullName>
    </recommendedName>
</protein>
<gene>
    <name evidence="2" type="ORF">IT779_12345</name>
</gene>
<keyword evidence="1" id="KW-0812">Transmembrane</keyword>
<keyword evidence="3" id="KW-1185">Reference proteome</keyword>
<comment type="caution">
    <text evidence="2">The sequence shown here is derived from an EMBL/GenBank/DDBJ whole genome shotgun (WGS) entry which is preliminary data.</text>
</comment>
<keyword evidence="1" id="KW-1133">Transmembrane helix</keyword>
<keyword evidence="1" id="KW-0472">Membrane</keyword>
<evidence type="ECO:0000256" key="1">
    <source>
        <dbReference type="SAM" id="Phobius"/>
    </source>
</evidence>
<evidence type="ECO:0000313" key="2">
    <source>
        <dbReference type="EMBL" id="MBH0777074.1"/>
    </source>
</evidence>
<sequence length="75" mass="8348">MSDTKKRSVLARVSATQWLAVGLTILAVLFVIENRAKVSIEILLIDITAPMWLILLVMFAIGWAVGVLTRRRARA</sequence>
<feature type="transmembrane region" description="Helical" evidence="1">
    <location>
        <begin position="52"/>
        <end position="69"/>
    </location>
</feature>